<evidence type="ECO:0000313" key="3">
    <source>
        <dbReference type="Proteomes" id="UP000030755"/>
    </source>
</evidence>
<accession>A0A075ARA8</accession>
<organism evidence="2 3">
    <name type="scientific">Rozella allomycis (strain CSF55)</name>
    <dbReference type="NCBI Taxonomy" id="988480"/>
    <lineage>
        <taxon>Eukaryota</taxon>
        <taxon>Fungi</taxon>
        <taxon>Fungi incertae sedis</taxon>
        <taxon>Cryptomycota</taxon>
        <taxon>Cryptomycota incertae sedis</taxon>
        <taxon>Rozella</taxon>
    </lineage>
</organism>
<gene>
    <name evidence="2" type="ORF">O9G_004097</name>
</gene>
<dbReference type="PROSITE" id="PS51412">
    <property type="entry name" value="MACPF_2"/>
    <property type="match status" value="1"/>
</dbReference>
<name>A0A075ARA8_ROZAC</name>
<dbReference type="EMBL" id="KE561110">
    <property type="protein sequence ID" value="EPZ32826.1"/>
    <property type="molecule type" value="Genomic_DNA"/>
</dbReference>
<evidence type="ECO:0000259" key="1">
    <source>
        <dbReference type="PROSITE" id="PS51412"/>
    </source>
</evidence>
<dbReference type="OrthoDB" id="1366754at2759"/>
<dbReference type="STRING" id="988480.A0A075ARA8"/>
<reference evidence="2 3" key="1">
    <citation type="journal article" date="2013" name="Curr. Biol.">
        <title>Shared signatures of parasitism and phylogenomics unite Cryptomycota and microsporidia.</title>
        <authorList>
            <person name="James T.Y."/>
            <person name="Pelin A."/>
            <person name="Bonen L."/>
            <person name="Ahrendt S."/>
            <person name="Sain D."/>
            <person name="Corradi N."/>
            <person name="Stajich J.E."/>
        </authorList>
    </citation>
    <scope>NUCLEOTIDE SEQUENCE [LARGE SCALE GENOMIC DNA]</scope>
    <source>
        <strain evidence="2 3">CSF55</strain>
    </source>
</reference>
<dbReference type="Pfam" id="PF01823">
    <property type="entry name" value="MACPF"/>
    <property type="match status" value="1"/>
</dbReference>
<dbReference type="Proteomes" id="UP000030755">
    <property type="component" value="Unassembled WGS sequence"/>
</dbReference>
<sequence>MQKFIFSSGVKIFYPGMLKIFICCIFLVQVALGQVLRIVSDSLHEAKRLAVEDAPTDQAPSQPESPKVVYDAIPGTMFVGSGYDASKQYGTFENMRHDLIIKQGGDVSPDKIFNEKYLVPSNVDAFGIWKTFAETNSFSSEAEFISSLGNRVAGEGGGSCFGINVEASASFSSKKDKSSKELKKTIVFETRVELFELVLQPNSLQENVAPVFKDLIKVALDKYNETKDAGVSERIKKMYEYYYYFFDACGTHYVKSAVLGGHLFIKIEASVQDQSEMNKIEAAASAYVSGLWGGGGASTSYSDESGEKKLQEKSFGGDPLSGLVVNADNDMKTAFEFWLQTVPDKPNIARFTIDPIYNLLDKDSQVLYSDMKIAYEMYLKRVPPKGDNYFDLLPYVPSVWSSSNVLTTPGNGLITFDAVVSDSFSVQFATLPQSPVLKINFDVYKGCSFQIFQEQKNSITGILDLVVPKSVLTSFWIQLENGENLYVGFGNPPGHGSKPLYSKRNLASYRDLLSKVEFVGFTSSGSRATSLIGLNIQEPAHIYQKQFQTCQDYMNDHPSERGGLKTLIWHGFPVQIYCYKDNNDWKEYLELLVSATGVYKNIQNDFRYIRILPEYMALDLCDTKMSTDTAGYPGVFDAKKLNVDTNASASITLPPSFAFHEFANNMVGQGDIQSFVFQISDNNNVLSIKSNGDIEEAEIWYGNPSLSYSIPDLETCQTDIGHPHKVLVVYLRQIMDVTDNPFRTSYGMPPVCPGGSFQIPVEAATAIKDESSINVTYNDAAIELDNLQDISLVYLVDFPYSSKYWIGLDIENFKGEVNAVLIDGISVLDHPLNEENKHFLIHHMHLMTEDEIAVFNGFILSTVISIDDENK</sequence>
<dbReference type="InterPro" id="IPR020864">
    <property type="entry name" value="MACPF"/>
</dbReference>
<protein>
    <recommendedName>
        <fullName evidence="1">MACPF domain-containing protein</fullName>
    </recommendedName>
</protein>
<dbReference type="HOGENOM" id="CLU_329586_0_0_1"/>
<dbReference type="AlphaFoldDB" id="A0A075ARA8"/>
<keyword evidence="3" id="KW-1185">Reference proteome</keyword>
<evidence type="ECO:0000313" key="2">
    <source>
        <dbReference type="EMBL" id="EPZ32826.1"/>
    </source>
</evidence>
<feature type="domain" description="MACPF" evidence="1">
    <location>
        <begin position="61"/>
        <end position="390"/>
    </location>
</feature>
<proteinExistence type="predicted"/>